<dbReference type="AlphaFoldDB" id="A0A7Y4KEU1"/>
<keyword evidence="1" id="KW-1133">Transmembrane helix</keyword>
<protein>
    <submittedName>
        <fullName evidence="2">Uncharacterized protein</fullName>
    </submittedName>
</protein>
<gene>
    <name evidence="2" type="ORF">HMI49_03940</name>
</gene>
<keyword evidence="1" id="KW-0472">Membrane</keyword>
<evidence type="ECO:0000256" key="1">
    <source>
        <dbReference type="SAM" id="Phobius"/>
    </source>
</evidence>
<evidence type="ECO:0000313" key="2">
    <source>
        <dbReference type="EMBL" id="NOK32352.1"/>
    </source>
</evidence>
<keyword evidence="1" id="KW-0812">Transmembrane</keyword>
<dbReference type="Proteomes" id="UP000563426">
    <property type="component" value="Unassembled WGS sequence"/>
</dbReference>
<evidence type="ECO:0000313" key="3">
    <source>
        <dbReference type="Proteomes" id="UP000563426"/>
    </source>
</evidence>
<dbReference type="RefSeq" id="WP_171433064.1">
    <property type="nucleotide sequence ID" value="NZ_JABFJV010000012.1"/>
</dbReference>
<reference evidence="2 3" key="1">
    <citation type="submission" date="2020-05" db="EMBL/GenBank/DDBJ databases">
        <authorList>
            <person name="Whitworth D."/>
        </authorList>
    </citation>
    <scope>NUCLEOTIDE SEQUENCE [LARGE SCALE GENOMIC DNA]</scope>
    <source>
        <strain evidence="2 3">AB043B</strain>
    </source>
</reference>
<proteinExistence type="predicted"/>
<comment type="caution">
    <text evidence="2">The sequence shown here is derived from an EMBL/GenBank/DDBJ whole genome shotgun (WGS) entry which is preliminary data.</text>
</comment>
<sequence>MARRQAFDSSTYRACTMNLRTWHLEAAVVYAVLISVNLFTHADGLEWLGAAAVALGFHHASVSSRMAEAEAARPVPSVECFRMAALYFVGKEVAWFTYFAAKGSYSALVGCAVFAVHPLWRRWYRARFPKVVTS</sequence>
<feature type="transmembrane region" description="Helical" evidence="1">
    <location>
        <begin position="95"/>
        <end position="120"/>
    </location>
</feature>
<name>A0A7Y4KEU1_9BACT</name>
<keyword evidence="3" id="KW-1185">Reference proteome</keyword>
<organism evidence="2 3">
    <name type="scientific">Corallococcus exercitus</name>
    <dbReference type="NCBI Taxonomy" id="2316736"/>
    <lineage>
        <taxon>Bacteria</taxon>
        <taxon>Pseudomonadati</taxon>
        <taxon>Myxococcota</taxon>
        <taxon>Myxococcia</taxon>
        <taxon>Myxococcales</taxon>
        <taxon>Cystobacterineae</taxon>
        <taxon>Myxococcaceae</taxon>
        <taxon>Corallococcus</taxon>
    </lineage>
</organism>
<accession>A0A7Y4KEU1</accession>
<dbReference type="EMBL" id="JABFJV010000012">
    <property type="protein sequence ID" value="NOK32352.1"/>
    <property type="molecule type" value="Genomic_DNA"/>
</dbReference>
<feature type="transmembrane region" description="Helical" evidence="1">
    <location>
        <begin position="21"/>
        <end position="39"/>
    </location>
</feature>